<accession>A0A1L3KN32</accession>
<keyword evidence="1" id="KW-0812">Transmembrane</keyword>
<feature type="transmembrane region" description="Helical" evidence="1">
    <location>
        <begin position="611"/>
        <end position="628"/>
    </location>
</feature>
<organism evidence="2">
    <name type="scientific">Wenzhou tapeworm virus 1</name>
    <dbReference type="NCBI Taxonomy" id="1923661"/>
    <lineage>
        <taxon>Viruses</taxon>
        <taxon>Riboviria</taxon>
        <taxon>Orthornavirae</taxon>
        <taxon>Negarnaviricota</taxon>
        <taxon>Haploviricotina</taxon>
        <taxon>Monjiviricetes</taxon>
        <taxon>Mononegavirales</taxon>
        <taxon>Nyamiviridae</taxon>
        <taxon>Tapwovirus</taxon>
        <taxon>Tapwovirus cesti</taxon>
    </lineage>
</organism>
<reference evidence="2" key="1">
    <citation type="journal article" date="2016" name="Nature">
        <title>Redefining the invertebrate RNA virosphere.</title>
        <authorList>
            <person name="Shi M."/>
            <person name="Lin X.D."/>
            <person name="Tian J.H."/>
            <person name="Chen L.J."/>
            <person name="Chen X."/>
            <person name="Li C.X."/>
            <person name="Qin X.C."/>
            <person name="Li J."/>
            <person name="Cao J.P."/>
            <person name="Eden J.S."/>
            <person name="Buchmann J."/>
            <person name="Wang W."/>
            <person name="Xu J."/>
            <person name="Holmes E.C."/>
            <person name="Zhang Y.Z."/>
        </authorList>
    </citation>
    <scope>NUCLEOTIDE SEQUENCE [LARGE SCALE GENOMIC DNA]</scope>
    <source>
        <strain evidence="2">SGJSC14943</strain>
    </source>
</reference>
<dbReference type="EMBL" id="KX884437">
    <property type="protein sequence ID" value="APG78766.1"/>
    <property type="molecule type" value="Genomic_RNA"/>
</dbReference>
<evidence type="ECO:0000313" key="2">
    <source>
        <dbReference type="EMBL" id="APG78766.1"/>
    </source>
</evidence>
<evidence type="ECO:0000313" key="3">
    <source>
        <dbReference type="Proteomes" id="UP000202239"/>
    </source>
</evidence>
<dbReference type="Proteomes" id="UP000202239">
    <property type="component" value="Genome"/>
</dbReference>
<dbReference type="GeneID" id="30881794"/>
<dbReference type="RefSeq" id="YP_009342315.1">
    <property type="nucleotide sequence ID" value="NC_033451.1"/>
</dbReference>
<protein>
    <submittedName>
        <fullName evidence="2">Putative glycoprotein</fullName>
    </submittedName>
</protein>
<keyword evidence="3" id="KW-1185">Reference proteome</keyword>
<keyword evidence="1" id="KW-1133">Transmembrane helix</keyword>
<evidence type="ECO:0000256" key="1">
    <source>
        <dbReference type="SAM" id="Phobius"/>
    </source>
</evidence>
<sequence length="739" mass="82469">MRFSIVLIVALFSSVVVADLWVPKLRPVLWGDYKVGVRNLTVASPLVNISLEYLQHLGTTITSDIVGVRAVPPRKMCSLAAYVYRPVVNTCRGRVVISGSFISVDGTFIEDSTAPGVYHLCPQNAHRTIQHLGNFLDFVPTLTNITVHNKTYLCTLQTYHLQHPEHLIPEGCILSVLCNNFGIEFELADGKRVPVDDASTSGSRLLTEYLMTQGPEIRYDLSHCQTQRCIVVPPKDQRRVKRDLTWVSKGVHCGGFLVYMHCQEAVTASSVDYALDQVHKRIESISVGMTDKIAKLTSVETEFRTSVSSMVERLESRLNEDAAKLNEAFHSISRGHENIKVVQRLYREQESFIRNLMDQVIQQRVHARDIVSEIQWYSRLALSAVSASESETMRILAERDLEISSLLTAGYEFVVSSAMTQNGITIFYSMPVDYELHLAYLPYKPGLRLEMDCGIDKCDQCVSQAAESTKLTRPVRGTIEHRASVQVTPFEVGSCLRTGAPPFMIVQLPGECLNVTIHETTTIPCTGVHRGHGLSVQLPPTLLVDVNYLPEPDLSLPYFDADSGSREFAKLVTDLNQRSSEEVDALRRITASHGLKTYHDAAMSSKVARDALILGAVSMSLIIAYIIAKTIRFIMEARGRSPIVGYTNISDPNKTIVKRQEHTCYTYKLLVKDSSGQLYTRYLLVHTQLPNPMHYEASGLVCRVGDGKFEVRAAVQSTEASPCKCPEIETAFFSSYIVH</sequence>
<proteinExistence type="predicted"/>
<dbReference type="KEGG" id="vg:30881794"/>
<keyword evidence="1" id="KW-0472">Membrane</keyword>
<name>A0A1L3KN32_9MONO</name>